<keyword evidence="9" id="KW-1185">Reference proteome</keyword>
<dbReference type="GO" id="GO:0016020">
    <property type="term" value="C:membrane"/>
    <property type="evidence" value="ECO:0007669"/>
    <property type="project" value="UniProtKB-SubCell"/>
</dbReference>
<name>A0A8X7XTL8_POPTO</name>
<dbReference type="Pfam" id="PF00067">
    <property type="entry name" value="p450"/>
    <property type="match status" value="1"/>
</dbReference>
<gene>
    <name evidence="8" type="ORF">POTOM_057672</name>
</gene>
<protein>
    <recommendedName>
        <fullName evidence="10">Cytochrome P450</fullName>
    </recommendedName>
</protein>
<comment type="subcellular location">
    <subcellularLocation>
        <location evidence="1">Membrane</location>
        <topology evidence="1">Single-pass membrane protein</topology>
    </subcellularLocation>
</comment>
<evidence type="ECO:0000256" key="6">
    <source>
        <dbReference type="ARBA" id="ARBA00023004"/>
    </source>
</evidence>
<comment type="similarity">
    <text evidence="2 7">Belongs to the cytochrome P450 family.</text>
</comment>
<dbReference type="EMBL" id="JAAWWB010000036">
    <property type="protein sequence ID" value="KAG6740038.1"/>
    <property type="molecule type" value="Genomic_DNA"/>
</dbReference>
<keyword evidence="7" id="KW-0349">Heme</keyword>
<dbReference type="GO" id="GO:0016705">
    <property type="term" value="F:oxidoreductase activity, acting on paired donors, with incorporation or reduction of molecular oxygen"/>
    <property type="evidence" value="ECO:0007669"/>
    <property type="project" value="InterPro"/>
</dbReference>
<dbReference type="PANTHER" id="PTHR24286:SF381">
    <property type="entry name" value="BETA-AMYRIN 28-OXIDASE"/>
    <property type="match status" value="1"/>
</dbReference>
<dbReference type="InterPro" id="IPR017972">
    <property type="entry name" value="Cyt_P450_CS"/>
</dbReference>
<keyword evidence="7" id="KW-0503">Monooxygenase</keyword>
<evidence type="ECO:0000313" key="9">
    <source>
        <dbReference type="Proteomes" id="UP000886885"/>
    </source>
</evidence>
<organism evidence="8 9">
    <name type="scientific">Populus tomentosa</name>
    <name type="common">Chinese white poplar</name>
    <dbReference type="NCBI Taxonomy" id="118781"/>
    <lineage>
        <taxon>Eukaryota</taxon>
        <taxon>Viridiplantae</taxon>
        <taxon>Streptophyta</taxon>
        <taxon>Embryophyta</taxon>
        <taxon>Tracheophyta</taxon>
        <taxon>Spermatophyta</taxon>
        <taxon>Magnoliopsida</taxon>
        <taxon>eudicotyledons</taxon>
        <taxon>Gunneridae</taxon>
        <taxon>Pentapetalae</taxon>
        <taxon>rosids</taxon>
        <taxon>fabids</taxon>
        <taxon>Malpighiales</taxon>
        <taxon>Salicaceae</taxon>
        <taxon>Saliceae</taxon>
        <taxon>Populus</taxon>
    </lineage>
</organism>
<evidence type="ECO:0000313" key="8">
    <source>
        <dbReference type="EMBL" id="KAG6740038.1"/>
    </source>
</evidence>
<dbReference type="GO" id="GO:0005506">
    <property type="term" value="F:iron ion binding"/>
    <property type="evidence" value="ECO:0007669"/>
    <property type="project" value="InterPro"/>
</dbReference>
<dbReference type="OrthoDB" id="1685821at2759"/>
<reference evidence="8" key="1">
    <citation type="journal article" date="2020" name="bioRxiv">
        <title>Hybrid origin of Populus tomentosa Carr. identified through genome sequencing and phylogenomic analysis.</title>
        <authorList>
            <person name="An X."/>
            <person name="Gao K."/>
            <person name="Chen Z."/>
            <person name="Li J."/>
            <person name="Yang X."/>
            <person name="Yang X."/>
            <person name="Zhou J."/>
            <person name="Guo T."/>
            <person name="Zhao T."/>
            <person name="Huang S."/>
            <person name="Miao D."/>
            <person name="Khan W.U."/>
            <person name="Rao P."/>
            <person name="Ye M."/>
            <person name="Lei B."/>
            <person name="Liao W."/>
            <person name="Wang J."/>
            <person name="Ji L."/>
            <person name="Li Y."/>
            <person name="Guo B."/>
            <person name="Mustafa N.S."/>
            <person name="Li S."/>
            <person name="Yun Q."/>
            <person name="Keller S.R."/>
            <person name="Mao J."/>
            <person name="Zhang R."/>
            <person name="Strauss S.H."/>
        </authorList>
    </citation>
    <scope>NUCLEOTIDE SEQUENCE</scope>
    <source>
        <strain evidence="8">GM15</strain>
        <tissue evidence="8">Leaf</tissue>
    </source>
</reference>
<keyword evidence="3" id="KW-0812">Transmembrane</keyword>
<dbReference type="Proteomes" id="UP000886885">
    <property type="component" value="Chromosome 18D"/>
</dbReference>
<keyword evidence="6 7" id="KW-0408">Iron</keyword>
<evidence type="ECO:0000256" key="7">
    <source>
        <dbReference type="RuleBase" id="RU000461"/>
    </source>
</evidence>
<keyword evidence="4 7" id="KW-0479">Metal-binding</keyword>
<evidence type="ECO:0000256" key="3">
    <source>
        <dbReference type="ARBA" id="ARBA00022692"/>
    </source>
</evidence>
<evidence type="ECO:0000256" key="1">
    <source>
        <dbReference type="ARBA" id="ARBA00004167"/>
    </source>
</evidence>
<dbReference type="AlphaFoldDB" id="A0A8X7XTL8"/>
<dbReference type="GO" id="GO:0016125">
    <property type="term" value="P:sterol metabolic process"/>
    <property type="evidence" value="ECO:0007669"/>
    <property type="project" value="TreeGrafter"/>
</dbReference>
<evidence type="ECO:0000256" key="2">
    <source>
        <dbReference type="ARBA" id="ARBA00010617"/>
    </source>
</evidence>
<evidence type="ECO:0008006" key="10">
    <source>
        <dbReference type="Google" id="ProtNLM"/>
    </source>
</evidence>
<dbReference type="InterPro" id="IPR001128">
    <property type="entry name" value="Cyt_P450"/>
</dbReference>
<evidence type="ECO:0000256" key="4">
    <source>
        <dbReference type="ARBA" id="ARBA00022723"/>
    </source>
</evidence>
<comment type="caution">
    <text evidence="8">The sequence shown here is derived from an EMBL/GenBank/DDBJ whole genome shotgun (WGS) entry which is preliminary data.</text>
</comment>
<dbReference type="GO" id="GO:0004497">
    <property type="term" value="F:monooxygenase activity"/>
    <property type="evidence" value="ECO:0007669"/>
    <property type="project" value="UniProtKB-KW"/>
</dbReference>
<dbReference type="PANTHER" id="PTHR24286">
    <property type="entry name" value="CYTOCHROME P450 26"/>
    <property type="match status" value="1"/>
</dbReference>
<evidence type="ECO:0000256" key="5">
    <source>
        <dbReference type="ARBA" id="ARBA00022989"/>
    </source>
</evidence>
<dbReference type="GO" id="GO:0020037">
    <property type="term" value="F:heme binding"/>
    <property type="evidence" value="ECO:0007669"/>
    <property type="project" value="InterPro"/>
</dbReference>
<accession>A0A8X7XTL8</accession>
<dbReference type="PROSITE" id="PS00086">
    <property type="entry name" value="CYTOCHROME_P450"/>
    <property type="match status" value="1"/>
</dbReference>
<sequence>MVFFIAMVRSPGGYVHGECWFSMEELYWSASSTHKNPEYFSEPEKFDPSRFEGKGPAPYTFIPFGGGPRMCPGNEYARLEILVFMHNLVKSFRFDKLILDEKIVFNPTPKPEMRLPVRLIPHKA</sequence>
<keyword evidence="5" id="KW-0472">Membrane</keyword>
<keyword evidence="5" id="KW-1133">Transmembrane helix</keyword>
<proteinExistence type="inferred from homology"/>
<keyword evidence="7" id="KW-0560">Oxidoreductase</keyword>